<evidence type="ECO:0008006" key="2">
    <source>
        <dbReference type="Google" id="ProtNLM"/>
    </source>
</evidence>
<reference evidence="1" key="1">
    <citation type="submission" date="2018-02" db="EMBL/GenBank/DDBJ databases">
        <title>Rhizophora mucronata_Transcriptome.</title>
        <authorList>
            <person name="Meera S.P."/>
            <person name="Sreeshan A."/>
            <person name="Augustine A."/>
        </authorList>
    </citation>
    <scope>NUCLEOTIDE SEQUENCE</scope>
    <source>
        <tissue evidence="1">Leaf</tissue>
    </source>
</reference>
<protein>
    <recommendedName>
        <fullName evidence="2">Pentatricopeptide repeat-containing protein</fullName>
    </recommendedName>
</protein>
<proteinExistence type="predicted"/>
<accession>A0A2P2J200</accession>
<dbReference type="EMBL" id="GGEC01007031">
    <property type="protein sequence ID" value="MBW87514.1"/>
    <property type="molecule type" value="Transcribed_RNA"/>
</dbReference>
<dbReference type="AlphaFoldDB" id="A0A2P2J200"/>
<sequence length="87" mass="9672">MQFKEAAFLLDEMVFKGFVPHPASIFKLVDRLSKEKNVELLCSILNGACKGNAVDADLWRKAITMVFNDNKISSVCELVDSLVVPVN</sequence>
<dbReference type="EMBL" id="GGEC01007032">
    <property type="protein sequence ID" value="MBW87515.1"/>
    <property type="molecule type" value="Transcribed_RNA"/>
</dbReference>
<organism evidence="1">
    <name type="scientific">Rhizophora mucronata</name>
    <name type="common">Asiatic mangrove</name>
    <dbReference type="NCBI Taxonomy" id="61149"/>
    <lineage>
        <taxon>Eukaryota</taxon>
        <taxon>Viridiplantae</taxon>
        <taxon>Streptophyta</taxon>
        <taxon>Embryophyta</taxon>
        <taxon>Tracheophyta</taxon>
        <taxon>Spermatophyta</taxon>
        <taxon>Magnoliopsida</taxon>
        <taxon>eudicotyledons</taxon>
        <taxon>Gunneridae</taxon>
        <taxon>Pentapetalae</taxon>
        <taxon>rosids</taxon>
        <taxon>fabids</taxon>
        <taxon>Malpighiales</taxon>
        <taxon>Rhizophoraceae</taxon>
        <taxon>Rhizophora</taxon>
    </lineage>
</organism>
<evidence type="ECO:0000313" key="1">
    <source>
        <dbReference type="EMBL" id="MBW87515.1"/>
    </source>
</evidence>
<name>A0A2P2J200_RHIMU</name>